<protein>
    <recommendedName>
        <fullName evidence="3">RNase H type-1 domain-containing protein</fullName>
    </recommendedName>
</protein>
<dbReference type="OrthoDB" id="1211021at2759"/>
<dbReference type="EMBL" id="JACXVP010000009">
    <property type="protein sequence ID" value="KAG5584984.1"/>
    <property type="molecule type" value="Genomic_DNA"/>
</dbReference>
<accession>A0A9J5XDM2</accession>
<evidence type="ECO:0000313" key="2">
    <source>
        <dbReference type="Proteomes" id="UP000824120"/>
    </source>
</evidence>
<dbReference type="PANTHER" id="PTHR47723:SF14">
    <property type="entry name" value="RNASE H TYPE-1 DOMAIN-CONTAINING PROTEIN"/>
    <property type="match status" value="1"/>
</dbReference>
<dbReference type="PANTHER" id="PTHR47723">
    <property type="entry name" value="OS05G0353850 PROTEIN"/>
    <property type="match status" value="1"/>
</dbReference>
<keyword evidence="2" id="KW-1185">Reference proteome</keyword>
<dbReference type="AlphaFoldDB" id="A0A9J5XDM2"/>
<sequence>MEIKMQQKVLKENFRRANCRERVSRAIKLIKPPPHTVKLNSDGSSLLGICGGGGIGRNNKGSIIFIYSIPLRAGTSNMTEILKVPWIIINIINKIQELVEEHGCEIDHCFREANKLVDNLASMTHNFESIHVFNSHNDVLNQVKGLVNMDKWNMHSFRIKK</sequence>
<comment type="caution">
    <text evidence="1">The sequence shown here is derived from an EMBL/GenBank/DDBJ whole genome shotgun (WGS) entry which is preliminary data.</text>
</comment>
<dbReference type="InterPro" id="IPR053151">
    <property type="entry name" value="RNase_H-like"/>
</dbReference>
<organism evidence="1 2">
    <name type="scientific">Solanum commersonii</name>
    <name type="common">Commerson's wild potato</name>
    <name type="synonym">Commerson's nightshade</name>
    <dbReference type="NCBI Taxonomy" id="4109"/>
    <lineage>
        <taxon>Eukaryota</taxon>
        <taxon>Viridiplantae</taxon>
        <taxon>Streptophyta</taxon>
        <taxon>Embryophyta</taxon>
        <taxon>Tracheophyta</taxon>
        <taxon>Spermatophyta</taxon>
        <taxon>Magnoliopsida</taxon>
        <taxon>eudicotyledons</taxon>
        <taxon>Gunneridae</taxon>
        <taxon>Pentapetalae</taxon>
        <taxon>asterids</taxon>
        <taxon>lamiids</taxon>
        <taxon>Solanales</taxon>
        <taxon>Solanaceae</taxon>
        <taxon>Solanoideae</taxon>
        <taxon>Solaneae</taxon>
        <taxon>Solanum</taxon>
    </lineage>
</organism>
<dbReference type="Proteomes" id="UP000824120">
    <property type="component" value="Chromosome 9"/>
</dbReference>
<evidence type="ECO:0000313" key="1">
    <source>
        <dbReference type="EMBL" id="KAG5584984.1"/>
    </source>
</evidence>
<reference evidence="1 2" key="1">
    <citation type="submission" date="2020-09" db="EMBL/GenBank/DDBJ databases">
        <title>De no assembly of potato wild relative species, Solanum commersonii.</title>
        <authorList>
            <person name="Cho K."/>
        </authorList>
    </citation>
    <scope>NUCLEOTIDE SEQUENCE [LARGE SCALE GENOMIC DNA]</scope>
    <source>
        <strain evidence="1">LZ3.2</strain>
        <tissue evidence="1">Leaf</tissue>
    </source>
</reference>
<evidence type="ECO:0008006" key="3">
    <source>
        <dbReference type="Google" id="ProtNLM"/>
    </source>
</evidence>
<gene>
    <name evidence="1" type="ORF">H5410_045418</name>
</gene>
<proteinExistence type="predicted"/>
<name>A0A9J5XDM2_SOLCO</name>